<evidence type="ECO:0000313" key="2">
    <source>
        <dbReference type="Proteomes" id="UP000215914"/>
    </source>
</evidence>
<reference evidence="2" key="1">
    <citation type="journal article" date="2017" name="Nature">
        <title>The sunflower genome provides insights into oil metabolism, flowering and Asterid evolution.</title>
        <authorList>
            <person name="Badouin H."/>
            <person name="Gouzy J."/>
            <person name="Grassa C.J."/>
            <person name="Murat F."/>
            <person name="Staton S.E."/>
            <person name="Cottret L."/>
            <person name="Lelandais-Briere C."/>
            <person name="Owens G.L."/>
            <person name="Carrere S."/>
            <person name="Mayjonade B."/>
            <person name="Legrand L."/>
            <person name="Gill N."/>
            <person name="Kane N.C."/>
            <person name="Bowers J.E."/>
            <person name="Hubner S."/>
            <person name="Bellec A."/>
            <person name="Berard A."/>
            <person name="Berges H."/>
            <person name="Blanchet N."/>
            <person name="Boniface M.C."/>
            <person name="Brunel D."/>
            <person name="Catrice O."/>
            <person name="Chaidir N."/>
            <person name="Claudel C."/>
            <person name="Donnadieu C."/>
            <person name="Faraut T."/>
            <person name="Fievet G."/>
            <person name="Helmstetter N."/>
            <person name="King M."/>
            <person name="Knapp S.J."/>
            <person name="Lai Z."/>
            <person name="Le Paslier M.C."/>
            <person name="Lippi Y."/>
            <person name="Lorenzon L."/>
            <person name="Mandel J.R."/>
            <person name="Marage G."/>
            <person name="Marchand G."/>
            <person name="Marquand E."/>
            <person name="Bret-Mestries E."/>
            <person name="Morien E."/>
            <person name="Nambeesan S."/>
            <person name="Nguyen T."/>
            <person name="Pegot-Espagnet P."/>
            <person name="Pouilly N."/>
            <person name="Raftis F."/>
            <person name="Sallet E."/>
            <person name="Schiex T."/>
            <person name="Thomas J."/>
            <person name="Vandecasteele C."/>
            <person name="Vares D."/>
            <person name="Vear F."/>
            <person name="Vautrin S."/>
            <person name="Crespi M."/>
            <person name="Mangin B."/>
            <person name="Burke J.M."/>
            <person name="Salse J."/>
            <person name="Munos S."/>
            <person name="Vincourt P."/>
            <person name="Rieseberg L.H."/>
            <person name="Langlade N.B."/>
        </authorList>
    </citation>
    <scope>NUCLEOTIDE SEQUENCE [LARGE SCALE GENOMIC DNA]</scope>
    <source>
        <strain evidence="2">cv. SF193</strain>
    </source>
</reference>
<sequence>MYYDLYLFLFYYATIWYSSLDLQEQRVNELTDDVKRIEYHSKYLAYLAKSIRLALKSDLYYIFFNLKVACLT</sequence>
<dbReference type="AlphaFoldDB" id="A0A251USN6"/>
<keyword evidence="2" id="KW-1185">Reference proteome</keyword>
<dbReference type="InParanoid" id="A0A251USN6"/>
<accession>A0A251USN6</accession>
<dbReference type="Proteomes" id="UP000215914">
    <property type="component" value="Chromosome 5"/>
</dbReference>
<organism evidence="1 2">
    <name type="scientific">Helianthus annuus</name>
    <name type="common">Common sunflower</name>
    <dbReference type="NCBI Taxonomy" id="4232"/>
    <lineage>
        <taxon>Eukaryota</taxon>
        <taxon>Viridiplantae</taxon>
        <taxon>Streptophyta</taxon>
        <taxon>Embryophyta</taxon>
        <taxon>Tracheophyta</taxon>
        <taxon>Spermatophyta</taxon>
        <taxon>Magnoliopsida</taxon>
        <taxon>eudicotyledons</taxon>
        <taxon>Gunneridae</taxon>
        <taxon>Pentapetalae</taxon>
        <taxon>asterids</taxon>
        <taxon>campanulids</taxon>
        <taxon>Asterales</taxon>
        <taxon>Asteraceae</taxon>
        <taxon>Asteroideae</taxon>
        <taxon>Heliantheae alliance</taxon>
        <taxon>Heliantheae</taxon>
        <taxon>Helianthus</taxon>
    </lineage>
</organism>
<evidence type="ECO:0000313" key="1">
    <source>
        <dbReference type="EMBL" id="OTG26043.1"/>
    </source>
</evidence>
<protein>
    <submittedName>
        <fullName evidence="1">Uncharacterized protein</fullName>
    </submittedName>
</protein>
<gene>
    <name evidence="1" type="ORF">HannXRQ_Chr05g0154291</name>
</gene>
<name>A0A251USN6_HELAN</name>
<proteinExistence type="predicted"/>
<dbReference type="EMBL" id="CM007894">
    <property type="protein sequence ID" value="OTG26043.1"/>
    <property type="molecule type" value="Genomic_DNA"/>
</dbReference>